<dbReference type="PATRIC" id="fig|1172194.4.peg.3336"/>
<dbReference type="PANTHER" id="PTHR37426">
    <property type="entry name" value="RIBOSOMAL RNA LARGE SUBUNIT METHYLTRANSFERASE J"/>
    <property type="match status" value="1"/>
</dbReference>
<evidence type="ECO:0000256" key="1">
    <source>
        <dbReference type="HAMAP-Rule" id="MF_00934"/>
    </source>
</evidence>
<comment type="function">
    <text evidence="1">Specifically methylates the adenine in position 2030 of 23S rRNA.</text>
</comment>
<feature type="binding site" evidence="1">
    <location>
        <position position="41"/>
    </location>
    <ligand>
        <name>S-adenosyl-L-methionine</name>
        <dbReference type="ChEBI" id="CHEBI:59789"/>
    </ligand>
</feature>
<keyword evidence="1" id="KW-0808">Transferase</keyword>
<reference evidence="2 3" key="1">
    <citation type="journal article" date="2012" name="J. Bacteriol.">
        <title>Genome Sequence of n-Alkane-Degrading Hydrocarboniphaga effusa Strain AP103T (ATCC BAA-332T).</title>
        <authorList>
            <person name="Chang H.K."/>
            <person name="Zylstra G.J."/>
            <person name="Chae J.C."/>
        </authorList>
    </citation>
    <scope>NUCLEOTIDE SEQUENCE [LARGE SCALE GENOMIC DNA]</scope>
    <source>
        <strain evidence="2 3">AP103</strain>
    </source>
</reference>
<comment type="similarity">
    <text evidence="1">Belongs to the RlmJ family.</text>
</comment>
<sequence length="284" mass="31789">MHYRHHYHAGNFADVFKHLLLIGLIQALNRKDKPWFFLDTHAGAGSYDLRHDIAAKTAEWRDGIGRLTGLGSSDPVLAEYLTLAADPARYPGSPLIAAALARPGDRLALCEKVVEVAETLERTLRALPRGENKLADWAVHHRDGYEAASLLPPKEKRGLMLIDPPFERSDEYDAIAELIASAQSRFAQGQYVAWYPVKNRFEADRFVRRVGRDSARPVLDIRFDNGEPAEGQMHVCGMLVVNPPFRLLESLQAAFDEMRRHLALGPGAAVTSQWLKTEDQCLKS</sequence>
<dbReference type="GO" id="GO:0005829">
    <property type="term" value="C:cytosol"/>
    <property type="evidence" value="ECO:0007669"/>
    <property type="project" value="TreeGrafter"/>
</dbReference>
<dbReference type="EC" id="2.1.1.266" evidence="1"/>
<proteinExistence type="inferred from homology"/>
<dbReference type="PANTHER" id="PTHR37426:SF1">
    <property type="entry name" value="RIBOSOMAL RNA LARGE SUBUNIT METHYLTRANSFERASE J"/>
    <property type="match status" value="1"/>
</dbReference>
<dbReference type="HAMAP" id="MF_00934">
    <property type="entry name" value="23SrRNA_methyltr_J"/>
    <property type="match status" value="1"/>
</dbReference>
<dbReference type="GO" id="GO:0003723">
    <property type="term" value="F:RNA binding"/>
    <property type="evidence" value="ECO:0007669"/>
    <property type="project" value="UniProtKB-UniRule"/>
</dbReference>
<keyword evidence="3" id="KW-1185">Reference proteome</keyword>
<feature type="binding site" evidence="1">
    <location>
        <position position="93"/>
    </location>
    <ligand>
        <name>S-adenosyl-L-methionine</name>
        <dbReference type="ChEBI" id="CHEBI:59789"/>
    </ligand>
</feature>
<feature type="binding site" evidence="1">
    <location>
        <position position="18"/>
    </location>
    <ligand>
        <name>S-adenosyl-L-methionine</name>
        <dbReference type="ChEBI" id="CHEBI:59789"/>
    </ligand>
</feature>
<feature type="binding site" evidence="1">
    <location>
        <position position="163"/>
    </location>
    <ligand>
        <name>S-adenosyl-L-methionine</name>
        <dbReference type="ChEBI" id="CHEBI:59789"/>
    </ligand>
</feature>
<feature type="binding site" evidence="1">
    <location>
        <position position="111"/>
    </location>
    <ligand>
        <name>S-adenosyl-L-methionine</name>
        <dbReference type="ChEBI" id="CHEBI:59789"/>
    </ligand>
</feature>
<accession>I8T7B4</accession>
<keyword evidence="1" id="KW-0698">rRNA processing</keyword>
<keyword evidence="1" id="KW-0949">S-adenosyl-L-methionine</keyword>
<keyword evidence="1" id="KW-0694">RNA-binding</keyword>
<dbReference type="GO" id="GO:0036307">
    <property type="term" value="F:23S rRNA (adenine(2030)-N(6))-methyltransferase activity"/>
    <property type="evidence" value="ECO:0007669"/>
    <property type="project" value="UniProtKB-UniRule"/>
</dbReference>
<feature type="binding site" evidence="1">
    <location>
        <begin position="143"/>
        <end position="144"/>
    </location>
    <ligand>
        <name>S-adenosyl-L-methionine</name>
        <dbReference type="ChEBI" id="CHEBI:59789"/>
    </ligand>
</feature>
<dbReference type="SUPFAM" id="SSF53335">
    <property type="entry name" value="S-adenosyl-L-methionine-dependent methyltransferases"/>
    <property type="match status" value="1"/>
</dbReference>
<comment type="subunit">
    <text evidence="1">Monomer.</text>
</comment>
<protein>
    <recommendedName>
        <fullName evidence="1">Ribosomal RNA large subunit methyltransferase J</fullName>
        <ecNumber evidence="1">2.1.1.266</ecNumber>
    </recommendedName>
    <alternativeName>
        <fullName evidence="1">23S rRNA (adenine(2030)-N6)-methyltransferase</fullName>
    </alternativeName>
    <alternativeName>
        <fullName evidence="1">23S rRNA m6A2030 methyltransferase</fullName>
    </alternativeName>
</protein>
<comment type="caution">
    <text evidence="2">The sequence shown here is derived from an EMBL/GenBank/DDBJ whole genome shotgun (WGS) entry which is preliminary data.</text>
</comment>
<dbReference type="AlphaFoldDB" id="I8T7B4"/>
<dbReference type="OrthoDB" id="9791274at2"/>
<dbReference type="EMBL" id="AKGD01000002">
    <property type="protein sequence ID" value="EIT69855.1"/>
    <property type="molecule type" value="Genomic_DNA"/>
</dbReference>
<feature type="active site" description="Proton acceptor" evidence="1">
    <location>
        <position position="163"/>
    </location>
</feature>
<dbReference type="InterPro" id="IPR029063">
    <property type="entry name" value="SAM-dependent_MTases_sf"/>
</dbReference>
<dbReference type="InterPro" id="IPR007473">
    <property type="entry name" value="RlmJ"/>
</dbReference>
<evidence type="ECO:0000313" key="3">
    <source>
        <dbReference type="Proteomes" id="UP000003704"/>
    </source>
</evidence>
<comment type="catalytic activity">
    <reaction evidence="1">
        <text>adenosine(2030) in 23S rRNA + S-adenosyl-L-methionine = N(6)-methyladenosine(2030) in 23S rRNA + S-adenosyl-L-homocysteine + H(+)</text>
        <dbReference type="Rhea" id="RHEA:43736"/>
        <dbReference type="Rhea" id="RHEA-COMP:10668"/>
        <dbReference type="Rhea" id="RHEA-COMP:10669"/>
        <dbReference type="ChEBI" id="CHEBI:15378"/>
        <dbReference type="ChEBI" id="CHEBI:57856"/>
        <dbReference type="ChEBI" id="CHEBI:59789"/>
        <dbReference type="ChEBI" id="CHEBI:74411"/>
        <dbReference type="ChEBI" id="CHEBI:74449"/>
        <dbReference type="EC" id="2.1.1.266"/>
    </reaction>
</comment>
<dbReference type="Proteomes" id="UP000003704">
    <property type="component" value="Unassembled WGS sequence"/>
</dbReference>
<dbReference type="Gene3D" id="3.40.50.150">
    <property type="entry name" value="Vaccinia Virus protein VP39"/>
    <property type="match status" value="1"/>
</dbReference>
<evidence type="ECO:0000313" key="2">
    <source>
        <dbReference type="EMBL" id="EIT69855.1"/>
    </source>
</evidence>
<gene>
    <name evidence="1" type="primary">rlmJ</name>
    <name evidence="2" type="ORF">WQQ_34370</name>
</gene>
<dbReference type="STRING" id="1172194.WQQ_34370"/>
<keyword evidence="1" id="KW-0489">Methyltransferase</keyword>
<organism evidence="2 3">
    <name type="scientific">Hydrocarboniphaga effusa AP103</name>
    <dbReference type="NCBI Taxonomy" id="1172194"/>
    <lineage>
        <taxon>Bacteria</taxon>
        <taxon>Pseudomonadati</taxon>
        <taxon>Pseudomonadota</taxon>
        <taxon>Gammaproteobacteria</taxon>
        <taxon>Nevskiales</taxon>
        <taxon>Nevskiaceae</taxon>
        <taxon>Hydrocarboniphaga</taxon>
    </lineage>
</organism>
<feature type="site" description="Interaction with substrate rRNA" evidence="1">
    <location>
        <position position="3"/>
    </location>
</feature>
<dbReference type="Pfam" id="PF04378">
    <property type="entry name" value="RsmJ"/>
    <property type="match status" value="1"/>
</dbReference>
<dbReference type="RefSeq" id="WP_007186376.1">
    <property type="nucleotide sequence ID" value="NZ_AKGD01000002.1"/>
</dbReference>
<name>I8T7B4_9GAMM</name>
<dbReference type="GO" id="GO:0070475">
    <property type="term" value="P:rRNA base methylation"/>
    <property type="evidence" value="ECO:0007669"/>
    <property type="project" value="UniProtKB-UniRule"/>
</dbReference>